<name>A0A2H3B5R7_9AGAR</name>
<dbReference type="EMBL" id="KZ293494">
    <property type="protein sequence ID" value="PBK59947.1"/>
    <property type="molecule type" value="Genomic_DNA"/>
</dbReference>
<organism evidence="1 2">
    <name type="scientific">Armillaria solidipes</name>
    <dbReference type="NCBI Taxonomy" id="1076256"/>
    <lineage>
        <taxon>Eukaryota</taxon>
        <taxon>Fungi</taxon>
        <taxon>Dikarya</taxon>
        <taxon>Basidiomycota</taxon>
        <taxon>Agaricomycotina</taxon>
        <taxon>Agaricomycetes</taxon>
        <taxon>Agaricomycetidae</taxon>
        <taxon>Agaricales</taxon>
        <taxon>Marasmiineae</taxon>
        <taxon>Physalacriaceae</taxon>
        <taxon>Armillaria</taxon>
    </lineage>
</organism>
<proteinExistence type="predicted"/>
<sequence>MTYGTLKCPHPTIVHDYYPRINRTWKAVYAPIASQDMYITNLAFLDYLCDISRARKSIIYHDFIPRLTRTITCFVDLRKNEWESAAKTVYRYLIELPNIRGFQALFKLVHYISFKIVWMGISREMKFSPVLSPLRRVPIRVRYDRFFPSNASPHHHPRKTQCVYIFP</sequence>
<gene>
    <name evidence="1" type="ORF">ARMSODRAFT_764819</name>
</gene>
<dbReference type="Proteomes" id="UP000218334">
    <property type="component" value="Unassembled WGS sequence"/>
</dbReference>
<keyword evidence="2" id="KW-1185">Reference proteome</keyword>
<protein>
    <submittedName>
        <fullName evidence="1">Uncharacterized protein</fullName>
    </submittedName>
</protein>
<dbReference type="AlphaFoldDB" id="A0A2H3B5R7"/>
<evidence type="ECO:0000313" key="2">
    <source>
        <dbReference type="Proteomes" id="UP000218334"/>
    </source>
</evidence>
<accession>A0A2H3B5R7</accession>
<evidence type="ECO:0000313" key="1">
    <source>
        <dbReference type="EMBL" id="PBK59947.1"/>
    </source>
</evidence>
<reference evidence="2" key="1">
    <citation type="journal article" date="2017" name="Nat. Ecol. Evol.">
        <title>Genome expansion and lineage-specific genetic innovations in the forest pathogenic fungi Armillaria.</title>
        <authorList>
            <person name="Sipos G."/>
            <person name="Prasanna A.N."/>
            <person name="Walter M.C."/>
            <person name="O'Connor E."/>
            <person name="Balint B."/>
            <person name="Krizsan K."/>
            <person name="Kiss B."/>
            <person name="Hess J."/>
            <person name="Varga T."/>
            <person name="Slot J."/>
            <person name="Riley R."/>
            <person name="Boka B."/>
            <person name="Rigling D."/>
            <person name="Barry K."/>
            <person name="Lee J."/>
            <person name="Mihaltcheva S."/>
            <person name="LaButti K."/>
            <person name="Lipzen A."/>
            <person name="Waldron R."/>
            <person name="Moloney N.M."/>
            <person name="Sperisen C."/>
            <person name="Kredics L."/>
            <person name="Vagvoelgyi C."/>
            <person name="Patrignani A."/>
            <person name="Fitzpatrick D."/>
            <person name="Nagy I."/>
            <person name="Doyle S."/>
            <person name="Anderson J.B."/>
            <person name="Grigoriev I.V."/>
            <person name="Gueldener U."/>
            <person name="Muensterkoetter M."/>
            <person name="Nagy L.G."/>
        </authorList>
    </citation>
    <scope>NUCLEOTIDE SEQUENCE [LARGE SCALE GENOMIC DNA]</scope>
    <source>
        <strain evidence="2">28-4</strain>
    </source>
</reference>